<accession>A0A8X6UQ54</accession>
<name>A0A8X6UQ54_NEPPI</name>
<evidence type="ECO:0000313" key="2">
    <source>
        <dbReference type="EMBL" id="GFU36538.1"/>
    </source>
</evidence>
<evidence type="ECO:0000256" key="1">
    <source>
        <dbReference type="SAM" id="MobiDB-lite"/>
    </source>
</evidence>
<evidence type="ECO:0000313" key="3">
    <source>
        <dbReference type="Proteomes" id="UP000887013"/>
    </source>
</evidence>
<dbReference type="EMBL" id="BMAW01034751">
    <property type="protein sequence ID" value="GFU36538.1"/>
    <property type="molecule type" value="Genomic_DNA"/>
</dbReference>
<organism evidence="2 3">
    <name type="scientific">Nephila pilipes</name>
    <name type="common">Giant wood spider</name>
    <name type="synonym">Nephila maculata</name>
    <dbReference type="NCBI Taxonomy" id="299642"/>
    <lineage>
        <taxon>Eukaryota</taxon>
        <taxon>Metazoa</taxon>
        <taxon>Ecdysozoa</taxon>
        <taxon>Arthropoda</taxon>
        <taxon>Chelicerata</taxon>
        <taxon>Arachnida</taxon>
        <taxon>Araneae</taxon>
        <taxon>Araneomorphae</taxon>
        <taxon>Entelegynae</taxon>
        <taxon>Araneoidea</taxon>
        <taxon>Nephilidae</taxon>
        <taxon>Nephila</taxon>
    </lineage>
</organism>
<dbReference type="Proteomes" id="UP000887013">
    <property type="component" value="Unassembled WGS sequence"/>
</dbReference>
<comment type="caution">
    <text evidence="2">The sequence shown here is derived from an EMBL/GenBank/DDBJ whole genome shotgun (WGS) entry which is preliminary data.</text>
</comment>
<protein>
    <submittedName>
        <fullName evidence="2">Uncharacterized protein</fullName>
    </submittedName>
</protein>
<feature type="region of interest" description="Disordered" evidence="1">
    <location>
        <begin position="33"/>
        <end position="63"/>
    </location>
</feature>
<reference evidence="2" key="1">
    <citation type="submission" date="2020-08" db="EMBL/GenBank/DDBJ databases">
        <title>Multicomponent nature underlies the extraordinary mechanical properties of spider dragline silk.</title>
        <authorList>
            <person name="Kono N."/>
            <person name="Nakamura H."/>
            <person name="Mori M."/>
            <person name="Yoshida Y."/>
            <person name="Ohtoshi R."/>
            <person name="Malay A.D."/>
            <person name="Moran D.A.P."/>
            <person name="Tomita M."/>
            <person name="Numata K."/>
            <person name="Arakawa K."/>
        </authorList>
    </citation>
    <scope>NUCLEOTIDE SEQUENCE</scope>
</reference>
<proteinExistence type="predicted"/>
<feature type="compositionally biased region" description="Polar residues" evidence="1">
    <location>
        <begin position="54"/>
        <end position="63"/>
    </location>
</feature>
<gene>
    <name evidence="2" type="ORF">NPIL_502421</name>
</gene>
<dbReference type="AlphaFoldDB" id="A0A8X6UQ54"/>
<feature type="non-terminal residue" evidence="2">
    <location>
        <position position="63"/>
    </location>
</feature>
<feature type="compositionally biased region" description="Basic and acidic residues" evidence="1">
    <location>
        <begin position="33"/>
        <end position="47"/>
    </location>
</feature>
<sequence length="63" mass="7349">MASTIVNFDDFWADSMNLLKSFELTEDLKRTKGCSRRSESEERKNIKEDEENCSKLSGSNRRD</sequence>
<keyword evidence="3" id="KW-1185">Reference proteome</keyword>